<sequence>MDGSPSKRGPGSAGAPSLVPDCASEQRTPFTAAPEDERKQALRAAVDALKNSLQAQAQARDALLGEAGLTVDQARALNDELIGRLHRYNDIKDAGQILFGKLAELKGKTVKEVYSDYSVGLND</sequence>
<dbReference type="GO" id="GO:0010772">
    <property type="term" value="P:meiotic DNA recombinase assembly involved in reciprocal meiotic recombination"/>
    <property type="evidence" value="ECO:0007669"/>
    <property type="project" value="TreeGrafter"/>
</dbReference>
<evidence type="ECO:0000313" key="5">
    <source>
        <dbReference type="EMBL" id="KAJ1727106.1"/>
    </source>
</evidence>
<comment type="similarity">
    <text evidence="1">Belongs to the SWI5/SAE3 family.</text>
</comment>
<organism evidence="5 6">
    <name type="scientific">Coemansia biformis</name>
    <dbReference type="NCBI Taxonomy" id="1286918"/>
    <lineage>
        <taxon>Eukaryota</taxon>
        <taxon>Fungi</taxon>
        <taxon>Fungi incertae sedis</taxon>
        <taxon>Zoopagomycota</taxon>
        <taxon>Kickxellomycotina</taxon>
        <taxon>Kickxellomycetes</taxon>
        <taxon>Kickxellales</taxon>
        <taxon>Kickxellaceae</taxon>
        <taxon>Coemansia</taxon>
    </lineage>
</organism>
<comment type="caution">
    <text evidence="5">The sequence shown here is derived from an EMBL/GenBank/DDBJ whole genome shotgun (WGS) entry which is preliminary data.</text>
</comment>
<proteinExistence type="inferred from homology"/>
<dbReference type="GO" id="GO:0034974">
    <property type="term" value="C:Swi5-Swi2 complex"/>
    <property type="evidence" value="ECO:0007669"/>
    <property type="project" value="TreeGrafter"/>
</dbReference>
<keyword evidence="2" id="KW-0227">DNA damage</keyword>
<evidence type="ECO:0000256" key="1">
    <source>
        <dbReference type="ARBA" id="ARBA00008060"/>
    </source>
</evidence>
<dbReference type="InterPro" id="IPR010760">
    <property type="entry name" value="DNA-repair_Swi5"/>
</dbReference>
<feature type="region of interest" description="Disordered" evidence="4">
    <location>
        <begin position="1"/>
        <end position="38"/>
    </location>
</feature>
<dbReference type="PANTHER" id="PTHR28529">
    <property type="entry name" value="DNA REPAIR PROTEIN SWI5 HOMOLOG"/>
    <property type="match status" value="1"/>
</dbReference>
<gene>
    <name evidence="5" type="primary">SWI5</name>
    <name evidence="5" type="ORF">LPJ61_004758</name>
</gene>
<dbReference type="GO" id="GO:0032798">
    <property type="term" value="C:Swi5-Sfr1 complex"/>
    <property type="evidence" value="ECO:0007669"/>
    <property type="project" value="TreeGrafter"/>
</dbReference>
<dbReference type="Pfam" id="PF07061">
    <property type="entry name" value="Swi5"/>
    <property type="match status" value="1"/>
</dbReference>
<dbReference type="OrthoDB" id="255837at2759"/>
<dbReference type="Gene3D" id="1.20.5.170">
    <property type="match status" value="1"/>
</dbReference>
<evidence type="ECO:0000256" key="2">
    <source>
        <dbReference type="ARBA" id="ARBA00022763"/>
    </source>
</evidence>
<evidence type="ECO:0000256" key="4">
    <source>
        <dbReference type="SAM" id="MobiDB-lite"/>
    </source>
</evidence>
<reference evidence="5" key="1">
    <citation type="submission" date="2022-07" db="EMBL/GenBank/DDBJ databases">
        <title>Phylogenomic reconstructions and comparative analyses of Kickxellomycotina fungi.</title>
        <authorList>
            <person name="Reynolds N.K."/>
            <person name="Stajich J.E."/>
            <person name="Barry K."/>
            <person name="Grigoriev I.V."/>
            <person name="Crous P."/>
            <person name="Smith M.E."/>
        </authorList>
    </citation>
    <scope>NUCLEOTIDE SEQUENCE</scope>
    <source>
        <strain evidence="5">BCRC 34381</strain>
    </source>
</reference>
<dbReference type="EMBL" id="JANBOI010001222">
    <property type="protein sequence ID" value="KAJ1727106.1"/>
    <property type="molecule type" value="Genomic_DNA"/>
</dbReference>
<keyword evidence="6" id="KW-1185">Reference proteome</keyword>
<accession>A0A9W7Y8N5</accession>
<dbReference type="AlphaFoldDB" id="A0A9W7Y8N5"/>
<dbReference type="PANTHER" id="PTHR28529:SF2">
    <property type="entry name" value="DNA REPAIR PROTEIN SWI5 HOMOLOG"/>
    <property type="match status" value="1"/>
</dbReference>
<evidence type="ECO:0000256" key="3">
    <source>
        <dbReference type="ARBA" id="ARBA00023204"/>
    </source>
</evidence>
<name>A0A9W7Y8N5_9FUNG</name>
<dbReference type="GO" id="GO:0000709">
    <property type="term" value="P:meiotic joint molecule formation"/>
    <property type="evidence" value="ECO:0007669"/>
    <property type="project" value="TreeGrafter"/>
</dbReference>
<dbReference type="Proteomes" id="UP001143981">
    <property type="component" value="Unassembled WGS sequence"/>
</dbReference>
<protein>
    <submittedName>
        <fullName evidence="5">Swi5-like zinc finger protein</fullName>
    </submittedName>
</protein>
<keyword evidence="3" id="KW-0234">DNA repair</keyword>
<evidence type="ECO:0000313" key="6">
    <source>
        <dbReference type="Proteomes" id="UP001143981"/>
    </source>
</evidence>